<keyword evidence="4 15" id="KW-0808">Transferase</keyword>
<dbReference type="GO" id="GO:0045004">
    <property type="term" value="P:DNA replication proofreading"/>
    <property type="evidence" value="ECO:0007669"/>
    <property type="project" value="TreeGrafter"/>
</dbReference>
<feature type="domain" description="DNA polymerase epsilon ,catalytic subunit A thumb" evidence="16">
    <location>
        <begin position="384"/>
        <end position="420"/>
    </location>
</feature>
<proteinExistence type="inferred from homology"/>
<comment type="subcellular location">
    <subcellularLocation>
        <location evidence="1 15">Nucleus</location>
    </subcellularLocation>
</comment>
<sequence>MLSSEYYPMLIAYNLFVFIRQICGQVEDTLQQLASTPNRIECPVIYHLDVGAMYPNIILTNRLQPSAVDSGSAAKCADCEFYKPGISCQRFMPWTWRAELWTASRPEVYRIRAQLSQERFPIKLTDANDKFVKTVMKSFHELSKEEQAVVEKKRIMDYCRRAYKRIHLTRTEERLAMTWKRHYDDACAALSAGTGDSNAVKEANAMLVLYDSLQLAHKCILNSFYGYVMRRGARWYSMEMAGIVCHTGANIITKSREIVEQIGRALELDTDGIWCILPASFPQNIEFTAVGPKPSRISISYPGAVLNIMVQDFFTNHQYHELVDQETLTYKIRSENSIYFEVDGPYKAMVLPAAKEEGKRLKKRYAVFNFDGSLAELKGFEIKRNGELQLIKIFQSSVFEAFLRGDSLVEAYSSVASVAD</sequence>
<evidence type="ECO:0000256" key="10">
    <source>
        <dbReference type="ARBA" id="ARBA00022932"/>
    </source>
</evidence>
<dbReference type="EMBL" id="UZAK01045311">
    <property type="protein sequence ID" value="VDP73761.1"/>
    <property type="molecule type" value="Genomic_DNA"/>
</dbReference>
<comment type="similarity">
    <text evidence="2 15">Belongs to the DNA polymerase type-B family.</text>
</comment>
<reference evidence="17 18" key="2">
    <citation type="submission" date="2018-11" db="EMBL/GenBank/DDBJ databases">
        <authorList>
            <consortium name="Pathogen Informatics"/>
        </authorList>
    </citation>
    <scope>NUCLEOTIDE SEQUENCE [LARGE SCALE GENOMIC DNA]</scope>
    <source>
        <strain evidence="17">Dakar</strain>
        <strain evidence="18">Dakar, Senegal</strain>
    </source>
</reference>
<dbReference type="AlphaFoldDB" id="A0A183L0R6"/>
<evidence type="ECO:0000313" key="19">
    <source>
        <dbReference type="WBParaSite" id="SCUD_0002091801-mRNA-1"/>
    </source>
</evidence>
<keyword evidence="18" id="KW-1185">Reference proteome</keyword>
<gene>
    <name evidence="17" type="ORF">SCUD_LOCUS20915</name>
</gene>
<keyword evidence="13 15" id="KW-0238">DNA-binding</keyword>
<dbReference type="InterPro" id="IPR055191">
    <property type="entry name" value="POL2_thumb"/>
</dbReference>
<dbReference type="FunFam" id="3.90.1600.10:FF:000006">
    <property type="entry name" value="DNA polymerase epsilon catalytic subunit"/>
    <property type="match status" value="1"/>
</dbReference>
<dbReference type="InterPro" id="IPR029703">
    <property type="entry name" value="POL2"/>
</dbReference>
<comment type="catalytic activity">
    <reaction evidence="15">
        <text>DNA(n) + a 2'-deoxyribonucleoside 5'-triphosphate = DNA(n+1) + diphosphate</text>
        <dbReference type="Rhea" id="RHEA:22508"/>
        <dbReference type="Rhea" id="RHEA-COMP:17339"/>
        <dbReference type="Rhea" id="RHEA-COMP:17340"/>
        <dbReference type="ChEBI" id="CHEBI:33019"/>
        <dbReference type="ChEBI" id="CHEBI:61560"/>
        <dbReference type="ChEBI" id="CHEBI:173112"/>
        <dbReference type="EC" id="2.7.7.7"/>
    </reaction>
</comment>
<keyword evidence="12 15" id="KW-0411">Iron-sulfur</keyword>
<dbReference type="WBParaSite" id="SCUD_0002091801-mRNA-1">
    <property type="protein sequence ID" value="SCUD_0002091801-mRNA-1"/>
    <property type="gene ID" value="SCUD_0002091801"/>
</dbReference>
<protein>
    <recommendedName>
        <fullName evidence="15">DNA polymerase epsilon catalytic subunit</fullName>
        <ecNumber evidence="15">2.7.7.7</ecNumber>
    </recommendedName>
</protein>
<evidence type="ECO:0000256" key="4">
    <source>
        <dbReference type="ARBA" id="ARBA00022679"/>
    </source>
</evidence>
<dbReference type="Pfam" id="PF22634">
    <property type="entry name" value="POL2_thumb"/>
    <property type="match status" value="1"/>
</dbReference>
<keyword evidence="6 15" id="KW-0235">DNA replication</keyword>
<dbReference type="InterPro" id="IPR043502">
    <property type="entry name" value="DNA/RNA_pol_sf"/>
</dbReference>
<keyword evidence="3 15" id="KW-0004">4Fe-4S</keyword>
<dbReference type="STRING" id="6186.A0A183L0R6"/>
<keyword evidence="14 15" id="KW-0539">Nucleus</keyword>
<evidence type="ECO:0000256" key="6">
    <source>
        <dbReference type="ARBA" id="ARBA00022705"/>
    </source>
</evidence>
<evidence type="ECO:0000256" key="11">
    <source>
        <dbReference type="ARBA" id="ARBA00023004"/>
    </source>
</evidence>
<dbReference type="GO" id="GO:0000278">
    <property type="term" value="P:mitotic cell cycle"/>
    <property type="evidence" value="ECO:0007669"/>
    <property type="project" value="TreeGrafter"/>
</dbReference>
<evidence type="ECO:0000256" key="3">
    <source>
        <dbReference type="ARBA" id="ARBA00022485"/>
    </source>
</evidence>
<evidence type="ECO:0000256" key="15">
    <source>
        <dbReference type="RuleBase" id="RU365029"/>
    </source>
</evidence>
<accession>A0A183L0R6</accession>
<keyword evidence="7 15" id="KW-0479">Metal-binding</keyword>
<evidence type="ECO:0000259" key="16">
    <source>
        <dbReference type="Pfam" id="PF22634"/>
    </source>
</evidence>
<evidence type="ECO:0000256" key="12">
    <source>
        <dbReference type="ARBA" id="ARBA00023014"/>
    </source>
</evidence>
<evidence type="ECO:0000256" key="14">
    <source>
        <dbReference type="ARBA" id="ARBA00023242"/>
    </source>
</evidence>
<evidence type="ECO:0000256" key="9">
    <source>
        <dbReference type="ARBA" id="ARBA00022833"/>
    </source>
</evidence>
<dbReference type="EC" id="2.7.7.7" evidence="15"/>
<evidence type="ECO:0000256" key="8">
    <source>
        <dbReference type="ARBA" id="ARBA00022771"/>
    </source>
</evidence>
<keyword evidence="11 15" id="KW-0408">Iron</keyword>
<evidence type="ECO:0000313" key="17">
    <source>
        <dbReference type="EMBL" id="VDP73761.1"/>
    </source>
</evidence>
<evidence type="ECO:0000256" key="7">
    <source>
        <dbReference type="ARBA" id="ARBA00022723"/>
    </source>
</evidence>
<keyword evidence="8 15" id="KW-0863">Zinc-finger</keyword>
<comment type="cofactor">
    <cofactor evidence="15">
        <name>[4Fe-4S] cluster</name>
        <dbReference type="ChEBI" id="CHEBI:49883"/>
    </cofactor>
</comment>
<name>A0A183L0R6_9TREM</name>
<dbReference type="GO" id="GO:0003677">
    <property type="term" value="F:DNA binding"/>
    <property type="evidence" value="ECO:0007669"/>
    <property type="project" value="UniProtKB-KW"/>
</dbReference>
<dbReference type="Proteomes" id="UP000279833">
    <property type="component" value="Unassembled WGS sequence"/>
</dbReference>
<dbReference type="GO" id="GO:0006272">
    <property type="term" value="P:leading strand elongation"/>
    <property type="evidence" value="ECO:0007669"/>
    <property type="project" value="TreeGrafter"/>
</dbReference>
<dbReference type="GO" id="GO:0051539">
    <property type="term" value="F:4 iron, 4 sulfur cluster binding"/>
    <property type="evidence" value="ECO:0007669"/>
    <property type="project" value="UniProtKB-KW"/>
</dbReference>
<evidence type="ECO:0000256" key="2">
    <source>
        <dbReference type="ARBA" id="ARBA00005755"/>
    </source>
</evidence>
<organism evidence="19">
    <name type="scientific">Schistosoma curassoni</name>
    <dbReference type="NCBI Taxonomy" id="6186"/>
    <lineage>
        <taxon>Eukaryota</taxon>
        <taxon>Metazoa</taxon>
        <taxon>Spiralia</taxon>
        <taxon>Lophotrochozoa</taxon>
        <taxon>Platyhelminthes</taxon>
        <taxon>Trematoda</taxon>
        <taxon>Digenea</taxon>
        <taxon>Strigeidida</taxon>
        <taxon>Schistosomatoidea</taxon>
        <taxon>Schistosomatidae</taxon>
        <taxon>Schistosoma</taxon>
    </lineage>
</organism>
<comment type="function">
    <text evidence="15">DNA polymerase II participates in chromosomal DNA replication.</text>
</comment>
<dbReference type="InterPro" id="IPR023211">
    <property type="entry name" value="DNA_pol_palm_dom_sf"/>
</dbReference>
<dbReference type="GO" id="GO:0008270">
    <property type="term" value="F:zinc ion binding"/>
    <property type="evidence" value="ECO:0007669"/>
    <property type="project" value="UniProtKB-KW"/>
</dbReference>
<dbReference type="GO" id="GO:0003887">
    <property type="term" value="F:DNA-directed DNA polymerase activity"/>
    <property type="evidence" value="ECO:0007669"/>
    <property type="project" value="UniProtKB-KW"/>
</dbReference>
<dbReference type="GO" id="GO:0008622">
    <property type="term" value="C:epsilon DNA polymerase complex"/>
    <property type="evidence" value="ECO:0007669"/>
    <property type="project" value="InterPro"/>
</dbReference>
<dbReference type="GO" id="GO:0006287">
    <property type="term" value="P:base-excision repair, gap-filling"/>
    <property type="evidence" value="ECO:0007669"/>
    <property type="project" value="TreeGrafter"/>
</dbReference>
<reference evidence="19" key="1">
    <citation type="submission" date="2016-06" db="UniProtKB">
        <authorList>
            <consortium name="WormBaseParasite"/>
        </authorList>
    </citation>
    <scope>IDENTIFICATION</scope>
</reference>
<keyword evidence="9 15" id="KW-0862">Zinc</keyword>
<keyword evidence="5 15" id="KW-0548">Nucleotidyltransferase</keyword>
<dbReference type="GO" id="GO:0006297">
    <property type="term" value="P:nucleotide-excision repair, DNA gap filling"/>
    <property type="evidence" value="ECO:0007669"/>
    <property type="project" value="TreeGrafter"/>
</dbReference>
<dbReference type="GO" id="GO:0008310">
    <property type="term" value="F:single-stranded DNA 3'-5' DNA exonuclease activity"/>
    <property type="evidence" value="ECO:0007669"/>
    <property type="project" value="TreeGrafter"/>
</dbReference>
<dbReference type="PANTHER" id="PTHR10670:SF0">
    <property type="entry name" value="DNA POLYMERASE EPSILON CATALYTIC SUBUNIT A"/>
    <property type="match status" value="1"/>
</dbReference>
<dbReference type="SUPFAM" id="SSF56672">
    <property type="entry name" value="DNA/RNA polymerases"/>
    <property type="match status" value="1"/>
</dbReference>
<evidence type="ECO:0000256" key="1">
    <source>
        <dbReference type="ARBA" id="ARBA00004123"/>
    </source>
</evidence>
<evidence type="ECO:0000313" key="18">
    <source>
        <dbReference type="Proteomes" id="UP000279833"/>
    </source>
</evidence>
<keyword evidence="10 15" id="KW-0239">DNA-directed DNA polymerase</keyword>
<dbReference type="PANTHER" id="PTHR10670">
    <property type="entry name" value="DNA POLYMERASE EPSILON CATALYTIC SUBUNIT A"/>
    <property type="match status" value="1"/>
</dbReference>
<evidence type="ECO:0000256" key="5">
    <source>
        <dbReference type="ARBA" id="ARBA00022695"/>
    </source>
</evidence>
<dbReference type="Gene3D" id="3.90.1600.10">
    <property type="entry name" value="Palm domain of DNA polymerase"/>
    <property type="match status" value="1"/>
</dbReference>
<evidence type="ECO:0000256" key="13">
    <source>
        <dbReference type="ARBA" id="ARBA00023125"/>
    </source>
</evidence>